<keyword evidence="2" id="KW-1185">Reference proteome</keyword>
<evidence type="ECO:0000313" key="2">
    <source>
        <dbReference type="Proteomes" id="UP000319732"/>
    </source>
</evidence>
<gene>
    <name evidence="1" type="ORF">FKG94_13795</name>
</gene>
<comment type="caution">
    <text evidence="1">The sequence shown here is derived from an EMBL/GenBank/DDBJ whole genome shotgun (WGS) entry which is preliminary data.</text>
</comment>
<dbReference type="RefSeq" id="WP_142904926.1">
    <property type="nucleotide sequence ID" value="NZ_ML660094.1"/>
</dbReference>
<dbReference type="AlphaFoldDB" id="A0A545TLN5"/>
<accession>A0A545TLN5</accession>
<proteinExistence type="predicted"/>
<sequence length="190" mass="21854">MTTSGSPMIRSVLMLVVVHIAFMKSAYATTYMWNNCSLPVYAYPYGLEKHRIVIENITDKWLADYIGEKRIERSEVESKLVGMPNLEVDLSVLAEEDIKKLAEQAFMHLKIKKQLNTMPNYPDSPPKDLFSKVRLLYVVDLFRAAGKEVQEKEGIEANFSPHYFSACEYDHSLINRVAKKTLENIRDGKF</sequence>
<reference evidence="1 2" key="1">
    <citation type="submission" date="2019-06" db="EMBL/GenBank/DDBJ databases">
        <title>Whole genome sequence for Cellvibrionaceae sp. R142.</title>
        <authorList>
            <person name="Wang G."/>
        </authorList>
    </citation>
    <scope>NUCLEOTIDE SEQUENCE [LARGE SCALE GENOMIC DNA]</scope>
    <source>
        <strain evidence="1 2">R142</strain>
    </source>
</reference>
<protein>
    <submittedName>
        <fullName evidence="1">Uncharacterized protein</fullName>
    </submittedName>
</protein>
<evidence type="ECO:0000313" key="1">
    <source>
        <dbReference type="EMBL" id="TQV78147.1"/>
    </source>
</evidence>
<dbReference type="Proteomes" id="UP000319732">
    <property type="component" value="Unassembled WGS sequence"/>
</dbReference>
<name>A0A545TLN5_9GAMM</name>
<organism evidence="1 2">
    <name type="scientific">Exilibacterium tricleocarpae</name>
    <dbReference type="NCBI Taxonomy" id="2591008"/>
    <lineage>
        <taxon>Bacteria</taxon>
        <taxon>Pseudomonadati</taxon>
        <taxon>Pseudomonadota</taxon>
        <taxon>Gammaproteobacteria</taxon>
        <taxon>Cellvibrionales</taxon>
        <taxon>Cellvibrionaceae</taxon>
        <taxon>Exilibacterium</taxon>
    </lineage>
</organism>
<dbReference type="EMBL" id="VHSG01000013">
    <property type="protein sequence ID" value="TQV78147.1"/>
    <property type="molecule type" value="Genomic_DNA"/>
</dbReference>